<dbReference type="AlphaFoldDB" id="A0ABD5IS92"/>
<evidence type="ECO:0000256" key="1">
    <source>
        <dbReference type="SAM" id="Phobius"/>
    </source>
</evidence>
<feature type="transmembrane region" description="Helical" evidence="1">
    <location>
        <begin position="34"/>
        <end position="55"/>
    </location>
</feature>
<comment type="caution">
    <text evidence="3">The sequence shown here is derived from an EMBL/GenBank/DDBJ whole genome shotgun (WGS) entry which is preliminary data.</text>
</comment>
<evidence type="ECO:0000313" key="2">
    <source>
        <dbReference type="EMBL" id="MDE8562935.1"/>
    </source>
</evidence>
<dbReference type="Proteomes" id="UP001213979">
    <property type="component" value="Unassembled WGS sequence"/>
</dbReference>
<name>A0ABD5IS92_9BACL</name>
<dbReference type="EMBL" id="JAQOTG010000001">
    <property type="protein sequence ID" value="MDE8562935.1"/>
    <property type="molecule type" value="Genomic_DNA"/>
</dbReference>
<organism evidence="3 5">
    <name type="scientific">Anoxybacteroides rupiense</name>
    <dbReference type="NCBI Taxonomy" id="311460"/>
    <lineage>
        <taxon>Bacteria</taxon>
        <taxon>Bacillati</taxon>
        <taxon>Bacillota</taxon>
        <taxon>Bacilli</taxon>
        <taxon>Bacillales</taxon>
        <taxon>Anoxybacillaceae</taxon>
        <taxon>Anoxybacteroides</taxon>
    </lineage>
</organism>
<feature type="transmembrane region" description="Helical" evidence="1">
    <location>
        <begin position="6"/>
        <end position="22"/>
    </location>
</feature>
<protein>
    <submittedName>
        <fullName evidence="3">YtpI family protein</fullName>
    </submittedName>
</protein>
<reference evidence="3 5" key="2">
    <citation type="submission" date="2023-03" db="EMBL/GenBank/DDBJ databases">
        <title>Bacillus Genome Sequencing.</title>
        <authorList>
            <person name="Dunlap C."/>
        </authorList>
    </citation>
    <scope>NUCLEOTIDE SEQUENCE [LARGE SCALE GENOMIC DNA]</scope>
    <source>
        <strain evidence="3 5">NRS-38</strain>
    </source>
</reference>
<evidence type="ECO:0000313" key="3">
    <source>
        <dbReference type="EMBL" id="MED5051147.1"/>
    </source>
</evidence>
<proteinExistence type="predicted"/>
<feature type="transmembrane region" description="Helical" evidence="1">
    <location>
        <begin position="61"/>
        <end position="81"/>
    </location>
</feature>
<dbReference type="InterPro" id="IPR025618">
    <property type="entry name" value="YtpI"/>
</dbReference>
<dbReference type="Pfam" id="PF14007">
    <property type="entry name" value="YtpI"/>
    <property type="match status" value="1"/>
</dbReference>
<keyword evidence="1" id="KW-1133">Transmembrane helix</keyword>
<keyword evidence="1" id="KW-0472">Membrane</keyword>
<accession>A0ABD5IS92</accession>
<sequence length="104" mass="11894">MPALVILIIFSFSFYAYYKMKYFRSQRPLERRWLSAKSSIALGLFVFFFGINQFFLHSSTVTYIVGIIFLLVGGGSAWAGYRSYKHYLPLVIEEAQQTAKNGGS</sequence>
<dbReference type="EMBL" id="JARTLI010000004">
    <property type="protein sequence ID" value="MED5051147.1"/>
    <property type="molecule type" value="Genomic_DNA"/>
</dbReference>
<reference evidence="2 4" key="1">
    <citation type="submission" date="2023-01" db="EMBL/GenBank/DDBJ databases">
        <title>Genome-based reclassification of Anoxybacillus geothermalis as a later heterotypic synonym of Anoxybacillus rupiensis.</title>
        <authorList>
            <person name="Inan Bektas K."/>
            <person name="Canakci S."/>
            <person name="Belduz A.A."/>
            <person name="Guler H.H."/>
        </authorList>
    </citation>
    <scope>NUCLEOTIDE SEQUENCE [LARGE SCALE GENOMIC DNA]</scope>
    <source>
        <strain evidence="2 4">DSM 17127</strain>
    </source>
</reference>
<gene>
    <name evidence="3" type="ORF">P9850_04565</name>
    <name evidence="2" type="ORF">PNH38_03445</name>
</gene>
<dbReference type="RefSeq" id="WP_159720259.1">
    <property type="nucleotide sequence ID" value="NZ_JAQOTG010000001.1"/>
</dbReference>
<evidence type="ECO:0000313" key="5">
    <source>
        <dbReference type="Proteomes" id="UP001339962"/>
    </source>
</evidence>
<evidence type="ECO:0000313" key="4">
    <source>
        <dbReference type="Proteomes" id="UP001213979"/>
    </source>
</evidence>
<dbReference type="Proteomes" id="UP001339962">
    <property type="component" value="Unassembled WGS sequence"/>
</dbReference>
<keyword evidence="1" id="KW-0812">Transmembrane</keyword>
<keyword evidence="4" id="KW-1185">Reference proteome</keyword>